<evidence type="ECO:0000313" key="2">
    <source>
        <dbReference type="Proteomes" id="UP000315395"/>
    </source>
</evidence>
<dbReference type="PANTHER" id="PTHR42905">
    <property type="entry name" value="PHOSPHOENOLPYRUVATE CARBOXYLASE"/>
    <property type="match status" value="1"/>
</dbReference>
<reference evidence="1 2" key="1">
    <citation type="submission" date="2019-07" db="EMBL/GenBank/DDBJ databases">
        <title>complete genome sequencing of Ornithinimicrobium sp. H23M54.</title>
        <authorList>
            <person name="Bae J.-W."/>
            <person name="Lee S.-Y."/>
        </authorList>
    </citation>
    <scope>NUCLEOTIDE SEQUENCE [LARGE SCALE GENOMIC DNA]</scope>
    <source>
        <strain evidence="1 2">H23M54</strain>
    </source>
</reference>
<dbReference type="Pfam" id="PF13714">
    <property type="entry name" value="PEP_mutase"/>
    <property type="match status" value="1"/>
</dbReference>
<dbReference type="OrthoDB" id="9771433at2"/>
<dbReference type="EMBL" id="CP041616">
    <property type="protein sequence ID" value="QDO89825.1"/>
    <property type="molecule type" value="Genomic_DNA"/>
</dbReference>
<name>A0A516GE97_9MICO</name>
<protein>
    <submittedName>
        <fullName evidence="1">Carboxyvinyl-carboxyphosphonate phosphorylmutase</fullName>
    </submittedName>
</protein>
<dbReference type="InterPro" id="IPR040442">
    <property type="entry name" value="Pyrv_kinase-like_dom_sf"/>
</dbReference>
<proteinExistence type="predicted"/>
<sequence>MNARKRLKELLHDGTVTQVPSIFDGLSARLAQDAGFQAVSVTGNGVAASLLGKPDIGLVTLTESAQVAHNIATAVDIPVIFDADTGYGTAVNVTRTVVELEGAGVAGIKLEDQVTPKRCGVLDVPIPVVSEREYLGKIEAALWAREDDDFVIIARTDATNTLGVKAAARRAQAAIELGADSALVVGVRDPEDVKILMDTIDAPLLTLVEEKGPMATMGVAEIGELGFSLALYPGVVRYSMVGAARRALATLRDEGQSTSVRHLMATPAEWNALMGLDSYFEIEDRFVRGNGLAETPEG</sequence>
<dbReference type="AlphaFoldDB" id="A0A516GE97"/>
<dbReference type="GO" id="GO:0016833">
    <property type="term" value="F:oxo-acid-lyase activity"/>
    <property type="evidence" value="ECO:0007669"/>
    <property type="project" value="UniProtKB-ARBA"/>
</dbReference>
<keyword evidence="2" id="KW-1185">Reference proteome</keyword>
<gene>
    <name evidence="1" type="ORF">FNH13_17025</name>
</gene>
<dbReference type="Gene3D" id="3.20.20.60">
    <property type="entry name" value="Phosphoenolpyruvate-binding domains"/>
    <property type="match status" value="1"/>
</dbReference>
<dbReference type="PANTHER" id="PTHR42905:SF5">
    <property type="entry name" value="CARBOXYVINYL-CARBOXYPHOSPHONATE PHOSPHORYLMUTASE, CHLOROPLASTIC"/>
    <property type="match status" value="1"/>
</dbReference>
<dbReference type="CDD" id="cd00377">
    <property type="entry name" value="ICL_PEPM"/>
    <property type="match status" value="1"/>
</dbReference>
<dbReference type="KEGG" id="orz:FNH13_17025"/>
<dbReference type="SUPFAM" id="SSF51621">
    <property type="entry name" value="Phosphoenolpyruvate/pyruvate domain"/>
    <property type="match status" value="1"/>
</dbReference>
<dbReference type="InterPro" id="IPR039556">
    <property type="entry name" value="ICL/PEPM"/>
</dbReference>
<evidence type="ECO:0000313" key="1">
    <source>
        <dbReference type="EMBL" id="QDO89825.1"/>
    </source>
</evidence>
<dbReference type="RefSeq" id="WP_143784546.1">
    <property type="nucleotide sequence ID" value="NZ_CP041616.1"/>
</dbReference>
<dbReference type="InterPro" id="IPR015813">
    <property type="entry name" value="Pyrv/PenolPyrv_kinase-like_dom"/>
</dbReference>
<organism evidence="1 2">
    <name type="scientific">Ornithinimicrobium ciconiae</name>
    <dbReference type="NCBI Taxonomy" id="2594265"/>
    <lineage>
        <taxon>Bacteria</taxon>
        <taxon>Bacillati</taxon>
        <taxon>Actinomycetota</taxon>
        <taxon>Actinomycetes</taxon>
        <taxon>Micrococcales</taxon>
        <taxon>Ornithinimicrobiaceae</taxon>
        <taxon>Ornithinimicrobium</taxon>
    </lineage>
</organism>
<accession>A0A516GE97</accession>
<dbReference type="Proteomes" id="UP000315395">
    <property type="component" value="Chromosome"/>
</dbReference>